<feature type="chain" id="PRO_5045602433" evidence="7">
    <location>
        <begin position="21"/>
        <end position="1097"/>
    </location>
</feature>
<dbReference type="InterPro" id="IPR023828">
    <property type="entry name" value="Peptidase_S8_Ser-AS"/>
</dbReference>
<evidence type="ECO:0000259" key="8">
    <source>
        <dbReference type="Pfam" id="PF00082"/>
    </source>
</evidence>
<comment type="similarity">
    <text evidence="1 5">Belongs to the peptidase S8 family.</text>
</comment>
<proteinExistence type="inferred from homology"/>
<organism evidence="9 10">
    <name type="scientific">Nonomuraea roseoviolacea subsp. carminata</name>
    <dbReference type="NCBI Taxonomy" id="160689"/>
    <lineage>
        <taxon>Bacteria</taxon>
        <taxon>Bacillati</taxon>
        <taxon>Actinomycetota</taxon>
        <taxon>Actinomycetes</taxon>
        <taxon>Streptosporangiales</taxon>
        <taxon>Streptosporangiaceae</taxon>
        <taxon>Nonomuraea</taxon>
    </lineage>
</organism>
<evidence type="ECO:0000256" key="1">
    <source>
        <dbReference type="ARBA" id="ARBA00011073"/>
    </source>
</evidence>
<dbReference type="PANTHER" id="PTHR43806">
    <property type="entry name" value="PEPTIDASE S8"/>
    <property type="match status" value="1"/>
</dbReference>
<name>A0ABT1K2F4_9ACTN</name>
<comment type="caution">
    <text evidence="9">The sequence shown here is derived from an EMBL/GenBank/DDBJ whole genome shotgun (WGS) entry which is preliminary data.</text>
</comment>
<keyword evidence="4 5" id="KW-0720">Serine protease</keyword>
<dbReference type="InterPro" id="IPR022398">
    <property type="entry name" value="Peptidase_S8_His-AS"/>
</dbReference>
<feature type="domain" description="Peptidase S8/S53" evidence="8">
    <location>
        <begin position="245"/>
        <end position="499"/>
    </location>
</feature>
<dbReference type="InterPro" id="IPR015500">
    <property type="entry name" value="Peptidase_S8_subtilisin-rel"/>
</dbReference>
<dbReference type="RefSeq" id="WP_253771474.1">
    <property type="nucleotide sequence ID" value="NZ_BAAAVE010000006.1"/>
</dbReference>
<dbReference type="GO" id="GO:0006508">
    <property type="term" value="P:proteolysis"/>
    <property type="evidence" value="ECO:0007669"/>
    <property type="project" value="UniProtKB-KW"/>
</dbReference>
<dbReference type="PROSITE" id="PS00137">
    <property type="entry name" value="SUBTILASE_HIS"/>
    <property type="match status" value="1"/>
</dbReference>
<dbReference type="SUPFAM" id="SSF52743">
    <property type="entry name" value="Subtilisin-like"/>
    <property type="match status" value="1"/>
</dbReference>
<feature type="signal peptide" evidence="7">
    <location>
        <begin position="1"/>
        <end position="20"/>
    </location>
</feature>
<dbReference type="Pfam" id="PF00082">
    <property type="entry name" value="Peptidase_S8"/>
    <property type="match status" value="1"/>
</dbReference>
<feature type="active site" description="Charge relay system" evidence="5">
    <location>
        <position position="254"/>
    </location>
</feature>
<evidence type="ECO:0000256" key="3">
    <source>
        <dbReference type="ARBA" id="ARBA00022801"/>
    </source>
</evidence>
<evidence type="ECO:0000256" key="2">
    <source>
        <dbReference type="ARBA" id="ARBA00022670"/>
    </source>
</evidence>
<dbReference type="EMBL" id="JAMZEC010000001">
    <property type="protein sequence ID" value="MCP2348055.1"/>
    <property type="molecule type" value="Genomic_DNA"/>
</dbReference>
<dbReference type="GO" id="GO:0008233">
    <property type="term" value="F:peptidase activity"/>
    <property type="evidence" value="ECO:0007669"/>
    <property type="project" value="UniProtKB-KW"/>
</dbReference>
<feature type="active site" description="Charge relay system" evidence="5">
    <location>
        <position position="452"/>
    </location>
</feature>
<feature type="region of interest" description="Disordered" evidence="6">
    <location>
        <begin position="23"/>
        <end position="84"/>
    </location>
</feature>
<evidence type="ECO:0000313" key="9">
    <source>
        <dbReference type="EMBL" id="MCP2348055.1"/>
    </source>
</evidence>
<keyword evidence="7" id="KW-0732">Signal</keyword>
<evidence type="ECO:0000313" key="10">
    <source>
        <dbReference type="Proteomes" id="UP001320766"/>
    </source>
</evidence>
<dbReference type="Gene3D" id="3.40.50.200">
    <property type="entry name" value="Peptidase S8/S53 domain"/>
    <property type="match status" value="1"/>
</dbReference>
<feature type="active site" description="Charge relay system" evidence="5">
    <location>
        <position position="286"/>
    </location>
</feature>
<gene>
    <name evidence="9" type="ORF">HD595_004177</name>
</gene>
<dbReference type="PROSITE" id="PS51892">
    <property type="entry name" value="SUBTILASE"/>
    <property type="match status" value="1"/>
</dbReference>
<evidence type="ECO:0000256" key="7">
    <source>
        <dbReference type="SAM" id="SignalP"/>
    </source>
</evidence>
<sequence length="1097" mass="115260">MRLGKGLVAAVLAGAAGVTAAQAPAAATPATSPTPATSISETPATSPTPATTISETPATTATPEVETSARAERPEDKPTGTVTLITGDKVVVTAAGYRVEPGAGRQASYASQRRDGHLYVYPSDARPLVAQGVLDERLFDVTQLLEWGYGDAQRGDIPLITQSAQGDVPTFRSARQVRRMSALGMAAVQVPKTNAAETWKSLASGARTLSAGRTKLWLDGRRPFTLDRSVKQIGATEAWKQGFTGKGVTVAVLDSGYDPDHPDLKDVVTQSRNFSEEPDIRDHLGHGTHVASIVAGAGEKYRGVAPDAKIAFGKVGGVRGPTDSAILAGMEWAALEVKAKVVNLSLGAPDTPGLDPLEQAVATLSERTGVLFVIAAGNDGMPGTVSSPGSADAALTVGAVDRDDRMADFSSAGPRSGDHAVKPDVTAPGVEITAAAAAGTADGPYVAYSGTSMATPHVVGAAAILAQRHPDWSGQRLKAALMGGAAPQEGATPYQEGAGRVDLVRTLAQQVTAATPNVWAAFPWDGTGERVVTKDITYANAGDTPVTLNLGEDSEVLELGAQSLVVPAKGEASVKLTIRGEGRAPGDYPGVVTARSGDTVIRTLAGAYVEPESYDLTVKTADLEGNPPDARVSGEAYDKTGDRRLLAFDDQGKATVRLPKGEWNVYVDIWGGYAAFAHRSVTIDNADRELTFDMREAKKVEFTVDEPTAERDRMIAFTLANGAWNTAWASFGQSRGYYVFPVRQPGLRYMATTVWHKKDAKPSPYRYDLVDYEVGGIPDDPTYTARTRDLVKVSAAYRAPGGAAKARTAVGPLFPGARWTDVWLSRSPEMALPATMTHYRTPGFAWITEIETGTHTVAGHSEVLGRRPVSEVWNDAVTGPAFGTPAGDRDGDRLRFTADGLLTAGRAGLNGGDSTTTGKLALTRGAEVLAEADLAGCVPMDPARCLLKARLPAEAATYTLTASAQRPSALSTKVEAAWTFRSERTDKARPLPLTAVRYLPEGLDDHNRAKPGSTTVIPVSLQRNPGAPAPRVTSITVEASFDDGASWRPVRLVGSGSARMARVANPAAPGFVSLRAKVTDAAGDQVTQTITRAYAIG</sequence>
<dbReference type="InterPro" id="IPR036852">
    <property type="entry name" value="Peptidase_S8/S53_dom_sf"/>
</dbReference>
<accession>A0ABT1K2F4</accession>
<dbReference type="PRINTS" id="PR00723">
    <property type="entry name" value="SUBTILISIN"/>
</dbReference>
<keyword evidence="3 5" id="KW-0378">Hydrolase</keyword>
<dbReference type="PANTHER" id="PTHR43806:SF11">
    <property type="entry name" value="CEREVISIN-RELATED"/>
    <property type="match status" value="1"/>
</dbReference>
<dbReference type="Proteomes" id="UP001320766">
    <property type="component" value="Unassembled WGS sequence"/>
</dbReference>
<protein>
    <submittedName>
        <fullName evidence="9">Subtilisin family serine protease</fullName>
    </submittedName>
</protein>
<reference evidence="9 10" key="1">
    <citation type="submission" date="2022-06" db="EMBL/GenBank/DDBJ databases">
        <title>Sequencing the genomes of 1000 actinobacteria strains.</title>
        <authorList>
            <person name="Klenk H.-P."/>
        </authorList>
    </citation>
    <scope>NUCLEOTIDE SEQUENCE [LARGE SCALE GENOMIC DNA]</scope>
    <source>
        <strain evidence="9 10">DSM 44170</strain>
    </source>
</reference>
<evidence type="ECO:0000256" key="6">
    <source>
        <dbReference type="SAM" id="MobiDB-lite"/>
    </source>
</evidence>
<dbReference type="InterPro" id="IPR000209">
    <property type="entry name" value="Peptidase_S8/S53_dom"/>
</dbReference>
<keyword evidence="10" id="KW-1185">Reference proteome</keyword>
<keyword evidence="2 5" id="KW-0645">Protease</keyword>
<evidence type="ECO:0000256" key="4">
    <source>
        <dbReference type="ARBA" id="ARBA00022825"/>
    </source>
</evidence>
<evidence type="ECO:0000256" key="5">
    <source>
        <dbReference type="PROSITE-ProRule" id="PRU01240"/>
    </source>
</evidence>
<dbReference type="PROSITE" id="PS00138">
    <property type="entry name" value="SUBTILASE_SER"/>
    <property type="match status" value="1"/>
</dbReference>
<feature type="compositionally biased region" description="Basic and acidic residues" evidence="6">
    <location>
        <begin position="67"/>
        <end position="78"/>
    </location>
</feature>
<dbReference type="InterPro" id="IPR050131">
    <property type="entry name" value="Peptidase_S8_subtilisin-like"/>
</dbReference>
<feature type="compositionally biased region" description="Low complexity" evidence="6">
    <location>
        <begin position="23"/>
        <end position="66"/>
    </location>
</feature>